<organism evidence="2">
    <name type="scientific">Candidatus Improbicoccus pseudotrichonymphae</name>
    <dbReference type="NCBI Taxonomy" id="3033792"/>
    <lineage>
        <taxon>Bacteria</taxon>
        <taxon>Bacillati</taxon>
        <taxon>Bacillota</taxon>
        <taxon>Clostridia</taxon>
        <taxon>Candidatus Improbicoccus</taxon>
    </lineage>
</organism>
<dbReference type="InterPro" id="IPR016195">
    <property type="entry name" value="Pol/histidinol_Pase-like"/>
</dbReference>
<dbReference type="KEGG" id="ips:CfP315_0139"/>
<dbReference type="Gene3D" id="3.20.20.140">
    <property type="entry name" value="Metal-dependent hydrolases"/>
    <property type="match status" value="1"/>
</dbReference>
<dbReference type="Pfam" id="PF02811">
    <property type="entry name" value="PHP"/>
    <property type="match status" value="1"/>
</dbReference>
<evidence type="ECO:0000313" key="2">
    <source>
        <dbReference type="EMBL" id="BED91632.1"/>
    </source>
</evidence>
<sequence>MEIIADMHCHTVASGHAYSTVVENARVAKEKKMWAIAITDHTGVIPDSPSSWYFDNLKVLPDKIFGVKIFKGIETNVVDKNGNIDLPSLKIDLDWVIASIHAFSFQKEHGITECTKAWIGVANNPIVDVIGHSGTVGFEYDFEKVIPIFKKNNKIVEINASSYRSRPGSEKNCIRIAELCKKYKVPVIVNSDAHFCDNVGDFDMALKVLESVNFPKELVVNSNIEHFQKYTNLV</sequence>
<dbReference type="GO" id="GO:0042578">
    <property type="term" value="F:phosphoric ester hydrolase activity"/>
    <property type="evidence" value="ECO:0007669"/>
    <property type="project" value="TreeGrafter"/>
</dbReference>
<dbReference type="PANTHER" id="PTHR36928:SF1">
    <property type="entry name" value="PHOSPHATASE YCDX-RELATED"/>
    <property type="match status" value="1"/>
</dbReference>
<accession>A0AA48KY97</accession>
<dbReference type="Proteomes" id="UP001337580">
    <property type="component" value="Chromosome"/>
</dbReference>
<name>A0AA48KY97_9FIRM</name>
<proteinExistence type="predicted"/>
<evidence type="ECO:0000259" key="1">
    <source>
        <dbReference type="SMART" id="SM00481"/>
    </source>
</evidence>
<dbReference type="SUPFAM" id="SSF89550">
    <property type="entry name" value="PHP domain-like"/>
    <property type="match status" value="1"/>
</dbReference>
<protein>
    <submittedName>
        <fullName evidence="2">Phosphatase</fullName>
    </submittedName>
</protein>
<gene>
    <name evidence="2" type="ORF">CfP315_0139</name>
</gene>
<dbReference type="SMART" id="SM00481">
    <property type="entry name" value="POLIIIAc"/>
    <property type="match status" value="1"/>
</dbReference>
<dbReference type="GO" id="GO:0005829">
    <property type="term" value="C:cytosol"/>
    <property type="evidence" value="ECO:0007669"/>
    <property type="project" value="TreeGrafter"/>
</dbReference>
<dbReference type="InterPro" id="IPR050243">
    <property type="entry name" value="PHP_phosphatase"/>
</dbReference>
<dbReference type="EMBL" id="AP027924">
    <property type="protein sequence ID" value="BED91632.1"/>
    <property type="molecule type" value="Genomic_DNA"/>
</dbReference>
<dbReference type="CDD" id="cd07437">
    <property type="entry name" value="PHP_HisPPase_Ycdx_like"/>
    <property type="match status" value="1"/>
</dbReference>
<dbReference type="InterPro" id="IPR003141">
    <property type="entry name" value="Pol/His_phosphatase_N"/>
</dbReference>
<reference evidence="2" key="1">
    <citation type="journal article" date="2023" name="ISME J.">
        <title>Emergence of putative energy parasites within Clostridia revealed by genome analysis of a novel endosymbiotic clade.</title>
        <authorList>
            <person name="Takahashi K."/>
            <person name="Kuwahara H."/>
            <person name="Horikawa Y."/>
            <person name="Izawa K."/>
            <person name="Kato D."/>
            <person name="Inagaki T."/>
            <person name="Yuki M."/>
            <person name="Ohkuma M."/>
            <person name="Hongoh Y."/>
        </authorList>
    </citation>
    <scope>NUCLEOTIDE SEQUENCE</scope>
    <source>
        <strain evidence="2">CfP3-15</strain>
    </source>
</reference>
<dbReference type="GO" id="GO:0008270">
    <property type="term" value="F:zinc ion binding"/>
    <property type="evidence" value="ECO:0007669"/>
    <property type="project" value="TreeGrafter"/>
</dbReference>
<dbReference type="AlphaFoldDB" id="A0AA48KY97"/>
<feature type="domain" description="Polymerase/histidinol phosphatase N-terminal" evidence="1">
    <location>
        <begin position="5"/>
        <end position="79"/>
    </location>
</feature>
<dbReference type="PANTHER" id="PTHR36928">
    <property type="entry name" value="PHOSPHATASE YCDX-RELATED"/>
    <property type="match status" value="1"/>
</dbReference>
<dbReference type="InterPro" id="IPR004013">
    <property type="entry name" value="PHP_dom"/>
</dbReference>